<keyword evidence="2" id="KW-1185">Reference proteome</keyword>
<gene>
    <name evidence="1" type="ORF">M422DRAFT_192683</name>
</gene>
<dbReference type="OrthoDB" id="3239511at2759"/>
<organism evidence="1 2">
    <name type="scientific">Sphaerobolus stellatus (strain SS14)</name>
    <dbReference type="NCBI Taxonomy" id="990650"/>
    <lineage>
        <taxon>Eukaryota</taxon>
        <taxon>Fungi</taxon>
        <taxon>Dikarya</taxon>
        <taxon>Basidiomycota</taxon>
        <taxon>Agaricomycotina</taxon>
        <taxon>Agaricomycetes</taxon>
        <taxon>Phallomycetidae</taxon>
        <taxon>Geastrales</taxon>
        <taxon>Sphaerobolaceae</taxon>
        <taxon>Sphaerobolus</taxon>
    </lineage>
</organism>
<name>A0A0C9ULD9_SPHS4</name>
<proteinExistence type="predicted"/>
<dbReference type="AlphaFoldDB" id="A0A0C9ULD9"/>
<evidence type="ECO:0000313" key="1">
    <source>
        <dbReference type="EMBL" id="KIJ26060.1"/>
    </source>
</evidence>
<dbReference type="Proteomes" id="UP000054279">
    <property type="component" value="Unassembled WGS sequence"/>
</dbReference>
<dbReference type="EMBL" id="KN837386">
    <property type="protein sequence ID" value="KIJ26060.1"/>
    <property type="molecule type" value="Genomic_DNA"/>
</dbReference>
<protein>
    <submittedName>
        <fullName evidence="1">Uncharacterized protein</fullName>
    </submittedName>
</protein>
<feature type="non-terminal residue" evidence="1">
    <location>
        <position position="1"/>
    </location>
</feature>
<reference evidence="1 2" key="1">
    <citation type="submission" date="2014-06" db="EMBL/GenBank/DDBJ databases">
        <title>Evolutionary Origins and Diversification of the Mycorrhizal Mutualists.</title>
        <authorList>
            <consortium name="DOE Joint Genome Institute"/>
            <consortium name="Mycorrhizal Genomics Consortium"/>
            <person name="Kohler A."/>
            <person name="Kuo A."/>
            <person name="Nagy L.G."/>
            <person name="Floudas D."/>
            <person name="Copeland A."/>
            <person name="Barry K.W."/>
            <person name="Cichocki N."/>
            <person name="Veneault-Fourrey C."/>
            <person name="LaButti K."/>
            <person name="Lindquist E.A."/>
            <person name="Lipzen A."/>
            <person name="Lundell T."/>
            <person name="Morin E."/>
            <person name="Murat C."/>
            <person name="Riley R."/>
            <person name="Ohm R."/>
            <person name="Sun H."/>
            <person name="Tunlid A."/>
            <person name="Henrissat B."/>
            <person name="Grigoriev I.V."/>
            <person name="Hibbett D.S."/>
            <person name="Martin F."/>
        </authorList>
    </citation>
    <scope>NUCLEOTIDE SEQUENCE [LARGE SCALE GENOMIC DNA]</scope>
    <source>
        <strain evidence="1 2">SS14</strain>
    </source>
</reference>
<sequence length="239" mass="27477">CGDKITCIIYPGFLIDAVDGEEGYCVCGTRGVKANHPCAHCLVYKGELHKLSDWFTPRKPNTMISRYHSTNNTKNNGLHLVEVCLSSCTIFLPLTITQNTFWAITNSDPYLAYSYNMLHAFDSGEWGKHQWPLFRDKLTTPQKSQLTQNMKQIPRWRGLKHFEKVVTIEFADGNEFRDILKRLSADFGKNYNYPKHHTLLHLPEDLHAKGSTVNYTTRPGEGFQQEVQQAYNQTNFKNT</sequence>
<accession>A0A0C9ULD9</accession>
<dbReference type="HOGENOM" id="CLU_101637_0_0_1"/>
<evidence type="ECO:0000313" key="2">
    <source>
        <dbReference type="Proteomes" id="UP000054279"/>
    </source>
</evidence>